<dbReference type="Proteomes" id="UP000222523">
    <property type="component" value="Unassembled WGS sequence"/>
</dbReference>
<organism evidence="1 2">
    <name type="scientific">Nostoc linckia z7</name>
    <dbReference type="NCBI Taxonomy" id="1628745"/>
    <lineage>
        <taxon>Bacteria</taxon>
        <taxon>Bacillati</taxon>
        <taxon>Cyanobacteriota</taxon>
        <taxon>Cyanophyceae</taxon>
        <taxon>Nostocales</taxon>
        <taxon>Nostocaceae</taxon>
        <taxon>Nostoc</taxon>
    </lineage>
</organism>
<sequence>MTDGKTGIEKTMAKMELSEFISVSMPKGQPDWHALRYNIPVATLVAEHGKKEITMVLICLLRDFCDSFNVVRNMTEDQIIDAATMLRDECGDYRMEDYAIMLTMAKRNHLGVKILDRLDISTIGQIKGAYDAFRREGVAELTEREHMEYERSLKSHSSFWIVNTRLSFFPHWACLANAYEYWRVKPLRDLRMKLSGELVQDKAKEIEQRKQEIEKSKEKINIFYENVLMEREKQNQQNDNQ</sequence>
<name>A0ABX4KC95_NOSLI</name>
<protein>
    <submittedName>
        <fullName evidence="1">Uncharacterized protein</fullName>
    </submittedName>
</protein>
<dbReference type="EMBL" id="LAHC01000257">
    <property type="protein sequence ID" value="PHJ79613.1"/>
    <property type="molecule type" value="Genomic_DNA"/>
</dbReference>
<gene>
    <name evidence="1" type="ORF">VF04_38150</name>
</gene>
<evidence type="ECO:0000313" key="1">
    <source>
        <dbReference type="EMBL" id="PHJ79613.1"/>
    </source>
</evidence>
<reference evidence="1 2" key="1">
    <citation type="submission" date="2015-02" db="EMBL/GenBank/DDBJ databases">
        <title>Nostoc linckia genome annotation.</title>
        <authorList>
            <person name="Zhou Z."/>
        </authorList>
    </citation>
    <scope>NUCLEOTIDE SEQUENCE [LARGE SCALE GENOMIC DNA]</scope>
    <source>
        <strain evidence="2">z7</strain>
    </source>
</reference>
<comment type="caution">
    <text evidence="1">The sequence shown here is derived from an EMBL/GenBank/DDBJ whole genome shotgun (WGS) entry which is preliminary data.</text>
</comment>
<accession>A0ABX4KC95</accession>
<dbReference type="RefSeq" id="WP_099072995.1">
    <property type="nucleotide sequence ID" value="NZ_LAHC01000257.1"/>
</dbReference>
<evidence type="ECO:0000313" key="2">
    <source>
        <dbReference type="Proteomes" id="UP000222523"/>
    </source>
</evidence>
<proteinExistence type="predicted"/>
<keyword evidence="2" id="KW-1185">Reference proteome</keyword>